<evidence type="ECO:0000256" key="8">
    <source>
        <dbReference type="ARBA" id="ARBA00022840"/>
    </source>
</evidence>
<evidence type="ECO:0000313" key="17">
    <source>
        <dbReference type="Proteomes" id="UP001228113"/>
    </source>
</evidence>
<keyword evidence="8" id="KW-0067">ATP-binding</keyword>
<feature type="domain" description="PAS" evidence="13">
    <location>
        <begin position="293"/>
        <end position="336"/>
    </location>
</feature>
<keyword evidence="5" id="KW-0808">Transferase</keyword>
<feature type="domain" description="PAC" evidence="14">
    <location>
        <begin position="340"/>
        <end position="392"/>
    </location>
</feature>
<protein>
    <recommendedName>
        <fullName evidence="3">histidine kinase</fullName>
        <ecNumber evidence="3">2.7.13.3</ecNumber>
    </recommendedName>
</protein>
<evidence type="ECO:0000259" key="11">
    <source>
        <dbReference type="PROSITE" id="PS50109"/>
    </source>
</evidence>
<dbReference type="PANTHER" id="PTHR43065">
    <property type="entry name" value="SENSOR HISTIDINE KINASE"/>
    <property type="match status" value="1"/>
</dbReference>
<keyword evidence="17" id="KW-1185">Reference proteome</keyword>
<dbReference type="InterPro" id="IPR005467">
    <property type="entry name" value="His_kinase_dom"/>
</dbReference>
<evidence type="ECO:0000259" key="14">
    <source>
        <dbReference type="PROSITE" id="PS50113"/>
    </source>
</evidence>
<dbReference type="SUPFAM" id="SSF47384">
    <property type="entry name" value="Homodimeric domain of signal transducing histidine kinase"/>
    <property type="match status" value="1"/>
</dbReference>
<evidence type="ECO:0000256" key="3">
    <source>
        <dbReference type="ARBA" id="ARBA00012438"/>
    </source>
</evidence>
<feature type="domain" description="HAMP" evidence="15">
    <location>
        <begin position="196"/>
        <end position="248"/>
    </location>
</feature>
<dbReference type="CDD" id="cd06225">
    <property type="entry name" value="HAMP"/>
    <property type="match status" value="1"/>
</dbReference>
<dbReference type="NCBIfam" id="TIGR00229">
    <property type="entry name" value="sensory_box"/>
    <property type="match status" value="1"/>
</dbReference>
<evidence type="ECO:0000256" key="4">
    <source>
        <dbReference type="ARBA" id="ARBA00022553"/>
    </source>
</evidence>
<dbReference type="SUPFAM" id="SSF55874">
    <property type="entry name" value="ATPase domain of HSP90 chaperone/DNA topoisomerase II/histidine kinase"/>
    <property type="match status" value="1"/>
</dbReference>
<keyword evidence="4 10" id="KW-0597">Phosphoprotein</keyword>
<dbReference type="SMART" id="SM00304">
    <property type="entry name" value="HAMP"/>
    <property type="match status" value="1"/>
</dbReference>
<dbReference type="SUPFAM" id="SSF55785">
    <property type="entry name" value="PYP-like sensor domain (PAS domain)"/>
    <property type="match status" value="1"/>
</dbReference>
<evidence type="ECO:0000256" key="9">
    <source>
        <dbReference type="ARBA" id="ARBA00023012"/>
    </source>
</evidence>
<evidence type="ECO:0000259" key="13">
    <source>
        <dbReference type="PROSITE" id="PS50112"/>
    </source>
</evidence>
<evidence type="ECO:0000313" key="16">
    <source>
        <dbReference type="EMBL" id="BDU76802.1"/>
    </source>
</evidence>
<dbReference type="InterPro" id="IPR001610">
    <property type="entry name" value="PAC"/>
</dbReference>
<dbReference type="Gene3D" id="3.40.50.2300">
    <property type="match status" value="1"/>
</dbReference>
<dbReference type="InterPro" id="IPR036890">
    <property type="entry name" value="HATPase_C_sf"/>
</dbReference>
<comment type="catalytic activity">
    <reaction evidence="1">
        <text>ATP + protein L-histidine = ADP + protein N-phospho-L-histidine.</text>
        <dbReference type="EC" id="2.7.13.3"/>
    </reaction>
</comment>
<dbReference type="SMART" id="SM00388">
    <property type="entry name" value="HisKA"/>
    <property type="match status" value="1"/>
</dbReference>
<dbReference type="InterPro" id="IPR035965">
    <property type="entry name" value="PAS-like_dom_sf"/>
</dbReference>
<keyword evidence="9" id="KW-0902">Two-component regulatory system</keyword>
<evidence type="ECO:0000256" key="6">
    <source>
        <dbReference type="ARBA" id="ARBA00022741"/>
    </source>
</evidence>
<dbReference type="Pfam" id="PF00672">
    <property type="entry name" value="HAMP"/>
    <property type="match status" value="1"/>
</dbReference>
<dbReference type="PROSITE" id="PS50109">
    <property type="entry name" value="HIS_KIN"/>
    <property type="match status" value="1"/>
</dbReference>
<dbReference type="PROSITE" id="PS50112">
    <property type="entry name" value="PAS"/>
    <property type="match status" value="1"/>
</dbReference>
<dbReference type="GO" id="GO:0016020">
    <property type="term" value="C:membrane"/>
    <property type="evidence" value="ECO:0007669"/>
    <property type="project" value="UniProtKB-SubCell"/>
</dbReference>
<dbReference type="SMART" id="SM00387">
    <property type="entry name" value="HATPase_c"/>
    <property type="match status" value="1"/>
</dbReference>
<evidence type="ECO:0000256" key="7">
    <source>
        <dbReference type="ARBA" id="ARBA00022777"/>
    </source>
</evidence>
<dbReference type="Gene3D" id="1.10.287.130">
    <property type="match status" value="1"/>
</dbReference>
<sequence length="753" mass="81577">MKVTSRLSLLSALSLGILVAMVVAVAWGTQDFRQAKAGYALASELKIAVLEGNAIRDQYFLHREARHRDLWLASLGRAEGLLARAEPRFTGGADPDLVDEIRDDLGASGAIFRRIVDNTAALQGAGERKAVFEELDRRLSSQMLLRGGYAFDSASALVEAWEGRVEATYRNLAVLACGFAAGLALSAILILRHTVRTIRGRLLPLHAGVNQVAGGDLACRLPADGSDEFSDLARAINAMTERLEASQRLLGEEIRRRMLAQARQESEARFKAWFDIPLVGISVTTPEKGWLEVNPHHCAMLGYTREELMRMSWADVTHPEDLPAELEVFERVLAGDLEGYTREKRFIRKDGTILHAELARRCIRRPDGSVEALVGVVLDVSERKRAEEEQRRLTEQLQQSQKLDSLGSLAGGVAHDMNNVLGAILSLATAHLELQEPGKPVHKAFETIAKAATRGRDLVARLLGFARRSLAREAELDLNALVREVAGILERTTLGRVRVELDLAPDAPLILGDGGALATALMNVCVNGVEAMPGGGLLTLRTLVGDGGWTEVHVEDTGTGMPKEILDRALDPFFTTKEVGKATGLGLSLVYTTVKAHRGRLELRSEPGRGTRVRLAFPPCAPAPPSREPAPSESRTVACRRVLLVDDDPLVREATASLLDILGVEAFLASDGAEALARLEAGLDPDVVILDMNMPGLDGAATLPRLRELRPGLPVLLATGRMDQSALDLAEAYPGVALMSKPFTADELRRALG</sequence>
<keyword evidence="7" id="KW-0418">Kinase</keyword>
<dbReference type="SUPFAM" id="SSF52172">
    <property type="entry name" value="CheY-like"/>
    <property type="match status" value="1"/>
</dbReference>
<dbReference type="PROSITE" id="PS50885">
    <property type="entry name" value="HAMP"/>
    <property type="match status" value="1"/>
</dbReference>
<dbReference type="InterPro" id="IPR013655">
    <property type="entry name" value="PAS_fold_3"/>
</dbReference>
<dbReference type="SMART" id="SM00086">
    <property type="entry name" value="PAC"/>
    <property type="match status" value="1"/>
</dbReference>
<dbReference type="SMART" id="SM00448">
    <property type="entry name" value="REC"/>
    <property type="match status" value="1"/>
</dbReference>
<dbReference type="AlphaFoldDB" id="A0AA48GZB1"/>
<dbReference type="Gene3D" id="6.10.340.10">
    <property type="match status" value="1"/>
</dbReference>
<dbReference type="Proteomes" id="UP001228113">
    <property type="component" value="Chromosome"/>
</dbReference>
<dbReference type="InterPro" id="IPR003661">
    <property type="entry name" value="HisK_dim/P_dom"/>
</dbReference>
<dbReference type="PROSITE" id="PS50113">
    <property type="entry name" value="PAC"/>
    <property type="match status" value="1"/>
</dbReference>
<evidence type="ECO:0000256" key="5">
    <source>
        <dbReference type="ARBA" id="ARBA00022679"/>
    </source>
</evidence>
<dbReference type="InterPro" id="IPR001789">
    <property type="entry name" value="Sig_transdc_resp-reg_receiver"/>
</dbReference>
<evidence type="ECO:0000256" key="2">
    <source>
        <dbReference type="ARBA" id="ARBA00004370"/>
    </source>
</evidence>
<dbReference type="Gene3D" id="3.30.565.10">
    <property type="entry name" value="Histidine kinase-like ATPase, C-terminal domain"/>
    <property type="match status" value="1"/>
</dbReference>
<evidence type="ECO:0000256" key="1">
    <source>
        <dbReference type="ARBA" id="ARBA00000085"/>
    </source>
</evidence>
<dbReference type="InterPro" id="IPR036097">
    <property type="entry name" value="HisK_dim/P_sf"/>
</dbReference>
<dbReference type="InterPro" id="IPR003660">
    <property type="entry name" value="HAMP_dom"/>
</dbReference>
<dbReference type="KEGG" id="msea:METESE_17600"/>
<organism evidence="16 17">
    <name type="scientific">Mesoterricola sediminis</name>
    <dbReference type="NCBI Taxonomy" id="2927980"/>
    <lineage>
        <taxon>Bacteria</taxon>
        <taxon>Pseudomonadati</taxon>
        <taxon>Acidobacteriota</taxon>
        <taxon>Holophagae</taxon>
        <taxon>Holophagales</taxon>
        <taxon>Holophagaceae</taxon>
        <taxon>Mesoterricola</taxon>
    </lineage>
</organism>
<dbReference type="Gene3D" id="3.30.450.20">
    <property type="entry name" value="PAS domain"/>
    <property type="match status" value="1"/>
</dbReference>
<dbReference type="SMART" id="SM00091">
    <property type="entry name" value="PAS"/>
    <property type="match status" value="1"/>
</dbReference>
<evidence type="ECO:0000256" key="10">
    <source>
        <dbReference type="PROSITE-ProRule" id="PRU00169"/>
    </source>
</evidence>
<dbReference type="PANTHER" id="PTHR43065:SF46">
    <property type="entry name" value="C4-DICARBOXYLATE TRANSPORT SENSOR PROTEIN DCTB"/>
    <property type="match status" value="1"/>
</dbReference>
<dbReference type="PROSITE" id="PS50110">
    <property type="entry name" value="RESPONSE_REGULATORY"/>
    <property type="match status" value="1"/>
</dbReference>
<dbReference type="CDD" id="cd00082">
    <property type="entry name" value="HisKA"/>
    <property type="match status" value="1"/>
</dbReference>
<dbReference type="Pfam" id="PF00072">
    <property type="entry name" value="Response_reg"/>
    <property type="match status" value="1"/>
</dbReference>
<dbReference type="EMBL" id="AP027081">
    <property type="protein sequence ID" value="BDU76802.1"/>
    <property type="molecule type" value="Genomic_DNA"/>
</dbReference>
<proteinExistence type="predicted"/>
<gene>
    <name evidence="16" type="ORF">METESE_17600</name>
</gene>
<comment type="subcellular location">
    <subcellularLocation>
        <location evidence="2">Membrane</location>
    </subcellularLocation>
</comment>
<feature type="modified residue" description="4-aspartylphosphate" evidence="10">
    <location>
        <position position="691"/>
    </location>
</feature>
<dbReference type="RefSeq" id="WP_316411525.1">
    <property type="nucleotide sequence ID" value="NZ_AP027081.1"/>
</dbReference>
<accession>A0AA48GZB1</accession>
<dbReference type="InterPro" id="IPR004358">
    <property type="entry name" value="Sig_transdc_His_kin-like_C"/>
</dbReference>
<evidence type="ECO:0000259" key="15">
    <source>
        <dbReference type="PROSITE" id="PS50885"/>
    </source>
</evidence>
<keyword evidence="6" id="KW-0547">Nucleotide-binding</keyword>
<evidence type="ECO:0000259" key="12">
    <source>
        <dbReference type="PROSITE" id="PS50110"/>
    </source>
</evidence>
<dbReference type="GO" id="GO:0000155">
    <property type="term" value="F:phosphorelay sensor kinase activity"/>
    <property type="evidence" value="ECO:0007669"/>
    <property type="project" value="InterPro"/>
</dbReference>
<dbReference type="CDD" id="cd00130">
    <property type="entry name" value="PAS"/>
    <property type="match status" value="1"/>
</dbReference>
<dbReference type="EC" id="2.7.13.3" evidence="3"/>
<feature type="domain" description="Response regulatory" evidence="12">
    <location>
        <begin position="641"/>
        <end position="753"/>
    </location>
</feature>
<dbReference type="InterPro" id="IPR003594">
    <property type="entry name" value="HATPase_dom"/>
</dbReference>
<feature type="domain" description="Histidine kinase" evidence="11">
    <location>
        <begin position="412"/>
        <end position="621"/>
    </location>
</feature>
<dbReference type="Pfam" id="PF02518">
    <property type="entry name" value="HATPase_c"/>
    <property type="match status" value="1"/>
</dbReference>
<dbReference type="GO" id="GO:0005524">
    <property type="term" value="F:ATP binding"/>
    <property type="evidence" value="ECO:0007669"/>
    <property type="project" value="UniProtKB-KW"/>
</dbReference>
<reference evidence="16" key="1">
    <citation type="journal article" date="2023" name="Int. J. Syst. Evol. Microbiol.">
        <title>Mesoterricola silvestris gen. nov., sp. nov., Mesoterricola sediminis sp. nov., Geothrix oryzae sp. nov., Geothrix edaphica sp. nov., Geothrix rubra sp. nov., and Geothrix limicola sp. nov., six novel members of Acidobacteriota isolated from soils.</title>
        <authorList>
            <person name="Itoh H."/>
            <person name="Sugisawa Y."/>
            <person name="Mise K."/>
            <person name="Xu Z."/>
            <person name="Kuniyasu M."/>
            <person name="Ushijima N."/>
            <person name="Kawano K."/>
            <person name="Kobayashi E."/>
            <person name="Shiratori Y."/>
            <person name="Masuda Y."/>
            <person name="Senoo K."/>
        </authorList>
    </citation>
    <scope>NUCLEOTIDE SEQUENCE</scope>
    <source>
        <strain evidence="16">W786</strain>
    </source>
</reference>
<name>A0AA48GZB1_9BACT</name>
<dbReference type="PRINTS" id="PR00344">
    <property type="entry name" value="BCTRLSENSOR"/>
</dbReference>
<dbReference type="InterPro" id="IPR011006">
    <property type="entry name" value="CheY-like_superfamily"/>
</dbReference>
<dbReference type="SUPFAM" id="SSF158472">
    <property type="entry name" value="HAMP domain-like"/>
    <property type="match status" value="1"/>
</dbReference>
<dbReference type="InterPro" id="IPR000014">
    <property type="entry name" value="PAS"/>
</dbReference>
<dbReference type="Pfam" id="PF08447">
    <property type="entry name" value="PAS_3"/>
    <property type="match status" value="1"/>
</dbReference>
<dbReference type="InterPro" id="IPR000700">
    <property type="entry name" value="PAS-assoc_C"/>
</dbReference>